<comment type="caution">
    <text evidence="1">The sequence shown here is derived from an EMBL/GenBank/DDBJ whole genome shotgun (WGS) entry which is preliminary data.</text>
</comment>
<evidence type="ECO:0000313" key="1">
    <source>
        <dbReference type="EMBL" id="RVX11417.1"/>
    </source>
</evidence>
<dbReference type="PANTHER" id="PTHR11439:SF440">
    <property type="entry name" value="INTEGRASE CATALYTIC DOMAIN-CONTAINING PROTEIN"/>
    <property type="match status" value="1"/>
</dbReference>
<gene>
    <name evidence="1" type="primary">RE1_1462</name>
    <name evidence="1" type="ORF">CK203_019766</name>
</gene>
<dbReference type="EMBL" id="QGNW01000031">
    <property type="protein sequence ID" value="RVX11417.1"/>
    <property type="molecule type" value="Genomic_DNA"/>
</dbReference>
<protein>
    <submittedName>
        <fullName evidence="1">Retrovirus-related Pol polyprotein from transposon RE1</fullName>
    </submittedName>
</protein>
<dbReference type="Proteomes" id="UP000288805">
    <property type="component" value="Unassembled WGS sequence"/>
</dbReference>
<sequence>MMGKKLTNSENSVLNATAPANKTAAAAYNQRPAAQILNNPDEKPKIWCDYCNKPRHTREKCWKLNGKPANWKERKPGEKNGSGMQATAETEIPFSKEQPKHLCKMINQVQLSSVPSGSLAQTDGSLSPVAGKGSIIISENLILKSVLDFDNNFLKGGQAQAASSSVISIPVKDEIMEALGHTEWRTTIIKEMQVLKKNGTWEIVELSRDKKTVGCKWVFTIKYQANGSIDSTTIPCCNLSWPMHQLDVKNVFLNVELEEEVFMDLPPGFESMFGARKVCVDTDKVKPITHYSTSTQLRRKYVLDLLEETGLLGCKPIETPMEPNLRLQLASVDKVVNRDQYQREEHFEVAYRILKYLKRKPGRGLLFENHGHSRIEAYTHADWAGSITDRRCKSNYCTCIGGNLVTWRSKMQTVVARSSAEAEFRAIAHGIYDLLWLKKLLEDLKVTSSMPMKLYCDKKAAINIAHNLVQHDRTKYVKVDQHFIKEKLNGGLICMPCIPIVKQLADVFTKGLHNGKFDSITRKLGMKDIFKPA</sequence>
<accession>A0A438JR31</accession>
<proteinExistence type="predicted"/>
<reference evidence="1 2" key="1">
    <citation type="journal article" date="2018" name="PLoS Genet.">
        <title>Population sequencing reveals clonal diversity and ancestral inbreeding in the grapevine cultivar Chardonnay.</title>
        <authorList>
            <person name="Roach M.J."/>
            <person name="Johnson D.L."/>
            <person name="Bohlmann J."/>
            <person name="van Vuuren H.J."/>
            <person name="Jones S.J."/>
            <person name="Pretorius I.S."/>
            <person name="Schmidt S.A."/>
            <person name="Borneman A.R."/>
        </authorList>
    </citation>
    <scope>NUCLEOTIDE SEQUENCE [LARGE SCALE GENOMIC DNA]</scope>
    <source>
        <strain evidence="2">cv. Chardonnay</strain>
        <tissue evidence="1">Leaf</tissue>
    </source>
</reference>
<organism evidence="1 2">
    <name type="scientific">Vitis vinifera</name>
    <name type="common">Grape</name>
    <dbReference type="NCBI Taxonomy" id="29760"/>
    <lineage>
        <taxon>Eukaryota</taxon>
        <taxon>Viridiplantae</taxon>
        <taxon>Streptophyta</taxon>
        <taxon>Embryophyta</taxon>
        <taxon>Tracheophyta</taxon>
        <taxon>Spermatophyta</taxon>
        <taxon>Magnoliopsida</taxon>
        <taxon>eudicotyledons</taxon>
        <taxon>Gunneridae</taxon>
        <taxon>Pentapetalae</taxon>
        <taxon>rosids</taxon>
        <taxon>Vitales</taxon>
        <taxon>Vitaceae</taxon>
        <taxon>Viteae</taxon>
        <taxon>Vitis</taxon>
    </lineage>
</organism>
<dbReference type="AlphaFoldDB" id="A0A438JR31"/>
<dbReference type="PANTHER" id="PTHR11439">
    <property type="entry name" value="GAG-POL-RELATED RETROTRANSPOSON"/>
    <property type="match status" value="1"/>
</dbReference>
<evidence type="ECO:0000313" key="2">
    <source>
        <dbReference type="Proteomes" id="UP000288805"/>
    </source>
</evidence>
<dbReference type="CDD" id="cd09272">
    <property type="entry name" value="RNase_HI_RT_Ty1"/>
    <property type="match status" value="1"/>
</dbReference>
<name>A0A438JR31_VITVI</name>